<keyword evidence="5" id="KW-0804">Transcription</keyword>
<evidence type="ECO:0000256" key="2">
    <source>
        <dbReference type="ARBA" id="ARBA00023015"/>
    </source>
</evidence>
<dbReference type="SUPFAM" id="SSF88946">
    <property type="entry name" value="Sigma2 domain of RNA polymerase sigma factors"/>
    <property type="match status" value="1"/>
</dbReference>
<protein>
    <submittedName>
        <fullName evidence="8">RNA polymerase sigma factor</fullName>
    </submittedName>
</protein>
<feature type="domain" description="RNA polymerase sigma-70 region 2" evidence="6">
    <location>
        <begin position="9"/>
        <end position="75"/>
    </location>
</feature>
<name>A0ABU9VD18_9BACI</name>
<evidence type="ECO:0000256" key="4">
    <source>
        <dbReference type="ARBA" id="ARBA00023125"/>
    </source>
</evidence>
<reference evidence="8 9" key="1">
    <citation type="submission" date="2024-03" db="EMBL/GenBank/DDBJ databases">
        <title>Bacilli Hybrid Assemblies.</title>
        <authorList>
            <person name="Kovac J."/>
        </authorList>
    </citation>
    <scope>NUCLEOTIDE SEQUENCE [LARGE SCALE GENOMIC DNA]</scope>
    <source>
        <strain evidence="8 9">FSL R7-0666</strain>
    </source>
</reference>
<dbReference type="Gene3D" id="1.10.10.10">
    <property type="entry name" value="Winged helix-like DNA-binding domain superfamily/Winged helix DNA-binding domain"/>
    <property type="match status" value="1"/>
</dbReference>
<accession>A0ABU9VD18</accession>
<evidence type="ECO:0000256" key="1">
    <source>
        <dbReference type="ARBA" id="ARBA00010641"/>
    </source>
</evidence>
<dbReference type="RefSeq" id="WP_343128977.1">
    <property type="nucleotide sequence ID" value="NZ_JBCITK010000001.1"/>
</dbReference>
<dbReference type="InterPro" id="IPR039425">
    <property type="entry name" value="RNA_pol_sigma-70-like"/>
</dbReference>
<proteinExistence type="inferred from homology"/>
<keyword evidence="2" id="KW-0805">Transcription regulation</keyword>
<dbReference type="NCBIfam" id="TIGR02937">
    <property type="entry name" value="sigma70-ECF"/>
    <property type="match status" value="1"/>
</dbReference>
<dbReference type="Gene3D" id="1.10.1740.10">
    <property type="match status" value="1"/>
</dbReference>
<comment type="caution">
    <text evidence="8">The sequence shown here is derived from an EMBL/GenBank/DDBJ whole genome shotgun (WGS) entry which is preliminary data.</text>
</comment>
<dbReference type="Pfam" id="PF08281">
    <property type="entry name" value="Sigma70_r4_2"/>
    <property type="match status" value="1"/>
</dbReference>
<evidence type="ECO:0000259" key="7">
    <source>
        <dbReference type="Pfam" id="PF08281"/>
    </source>
</evidence>
<evidence type="ECO:0000259" key="6">
    <source>
        <dbReference type="Pfam" id="PF04542"/>
    </source>
</evidence>
<sequence length="154" mass="18416">MMLVQELYIDLESDLKRFARSIARHNLEADDLISYAVEKALSQREIETWPRHKQKAWFYRVMKNNLIDHRRKHQREDEWEDEYEPEFSAVGVSSIEMVELLSKLPKNQSDIVFKRYWIGLTSKEIAQQTGLSAPTIRYHLAQALKTLREYMEEE</sequence>
<dbReference type="InterPro" id="IPR036388">
    <property type="entry name" value="WH-like_DNA-bd_sf"/>
</dbReference>
<dbReference type="InterPro" id="IPR013249">
    <property type="entry name" value="RNA_pol_sigma70_r4_t2"/>
</dbReference>
<dbReference type="PANTHER" id="PTHR43133">
    <property type="entry name" value="RNA POLYMERASE ECF-TYPE SIGMA FACTO"/>
    <property type="match status" value="1"/>
</dbReference>
<gene>
    <name evidence="8" type="ORF">MKY91_01245</name>
</gene>
<keyword evidence="3" id="KW-0731">Sigma factor</keyword>
<keyword evidence="4" id="KW-0238">DNA-binding</keyword>
<feature type="domain" description="RNA polymerase sigma factor 70 region 4 type 2" evidence="7">
    <location>
        <begin position="96"/>
        <end position="147"/>
    </location>
</feature>
<dbReference type="InterPro" id="IPR014284">
    <property type="entry name" value="RNA_pol_sigma-70_dom"/>
</dbReference>
<keyword evidence="9" id="KW-1185">Reference proteome</keyword>
<dbReference type="SUPFAM" id="SSF88659">
    <property type="entry name" value="Sigma3 and sigma4 domains of RNA polymerase sigma factors"/>
    <property type="match status" value="1"/>
</dbReference>
<evidence type="ECO:0000256" key="3">
    <source>
        <dbReference type="ARBA" id="ARBA00023082"/>
    </source>
</evidence>
<evidence type="ECO:0000313" key="9">
    <source>
        <dbReference type="Proteomes" id="UP001418796"/>
    </source>
</evidence>
<dbReference type="Pfam" id="PF04542">
    <property type="entry name" value="Sigma70_r2"/>
    <property type="match status" value="1"/>
</dbReference>
<organism evidence="8 9">
    <name type="scientific">Alkalicoccobacillus gibsonii</name>
    <dbReference type="NCBI Taxonomy" id="79881"/>
    <lineage>
        <taxon>Bacteria</taxon>
        <taxon>Bacillati</taxon>
        <taxon>Bacillota</taxon>
        <taxon>Bacilli</taxon>
        <taxon>Bacillales</taxon>
        <taxon>Bacillaceae</taxon>
        <taxon>Alkalicoccobacillus</taxon>
    </lineage>
</organism>
<dbReference type="Proteomes" id="UP001418796">
    <property type="component" value="Unassembled WGS sequence"/>
</dbReference>
<dbReference type="EMBL" id="JBCITK010000001">
    <property type="protein sequence ID" value="MEN0641789.1"/>
    <property type="molecule type" value="Genomic_DNA"/>
</dbReference>
<evidence type="ECO:0000256" key="5">
    <source>
        <dbReference type="ARBA" id="ARBA00023163"/>
    </source>
</evidence>
<dbReference type="PANTHER" id="PTHR43133:SF8">
    <property type="entry name" value="RNA POLYMERASE SIGMA FACTOR HI_1459-RELATED"/>
    <property type="match status" value="1"/>
</dbReference>
<dbReference type="InterPro" id="IPR007627">
    <property type="entry name" value="RNA_pol_sigma70_r2"/>
</dbReference>
<dbReference type="InterPro" id="IPR013324">
    <property type="entry name" value="RNA_pol_sigma_r3/r4-like"/>
</dbReference>
<comment type="similarity">
    <text evidence="1">Belongs to the sigma-70 factor family. ECF subfamily.</text>
</comment>
<evidence type="ECO:0000313" key="8">
    <source>
        <dbReference type="EMBL" id="MEN0641789.1"/>
    </source>
</evidence>
<dbReference type="InterPro" id="IPR013325">
    <property type="entry name" value="RNA_pol_sigma_r2"/>
</dbReference>